<dbReference type="PROSITE" id="PS50842">
    <property type="entry name" value="EXPANSIN_EG45"/>
    <property type="match status" value="1"/>
</dbReference>
<dbReference type="Proteomes" id="UP001159364">
    <property type="component" value="Linkage Group LG04"/>
</dbReference>
<evidence type="ECO:0000313" key="3">
    <source>
        <dbReference type="EMBL" id="KAJ8767307.1"/>
    </source>
</evidence>
<organism evidence="3 4">
    <name type="scientific">Erythroxylum novogranatense</name>
    <dbReference type="NCBI Taxonomy" id="1862640"/>
    <lineage>
        <taxon>Eukaryota</taxon>
        <taxon>Viridiplantae</taxon>
        <taxon>Streptophyta</taxon>
        <taxon>Embryophyta</taxon>
        <taxon>Tracheophyta</taxon>
        <taxon>Spermatophyta</taxon>
        <taxon>Magnoliopsida</taxon>
        <taxon>eudicotyledons</taxon>
        <taxon>Gunneridae</taxon>
        <taxon>Pentapetalae</taxon>
        <taxon>rosids</taxon>
        <taxon>fabids</taxon>
        <taxon>Malpighiales</taxon>
        <taxon>Erythroxylaceae</taxon>
        <taxon>Erythroxylum</taxon>
    </lineage>
</organism>
<dbReference type="InterPro" id="IPR036908">
    <property type="entry name" value="RlpA-like_sf"/>
</dbReference>
<dbReference type="InterPro" id="IPR007112">
    <property type="entry name" value="Expansin/allergen_DPBB_dom"/>
</dbReference>
<dbReference type="Pfam" id="PF03330">
    <property type="entry name" value="DPBB_1"/>
    <property type="match status" value="1"/>
</dbReference>
<dbReference type="PANTHER" id="PTHR47295">
    <property type="entry name" value="EG45-LIKE DOMAIN CONTAINING PROTEIN 1-RELATED"/>
    <property type="match status" value="1"/>
</dbReference>
<protein>
    <recommendedName>
        <fullName evidence="2">Expansin-like EG45 domain-containing protein</fullName>
    </recommendedName>
</protein>
<comment type="caution">
    <text evidence="3">The sequence shown here is derived from an EMBL/GenBank/DDBJ whole genome shotgun (WGS) entry which is preliminary data.</text>
</comment>
<gene>
    <name evidence="3" type="ORF">K2173_017351</name>
</gene>
<accession>A0AAV8TK77</accession>
<dbReference type="Gene3D" id="2.40.40.10">
    <property type="entry name" value="RlpA-like domain"/>
    <property type="match status" value="1"/>
</dbReference>
<keyword evidence="1" id="KW-0732">Signal</keyword>
<dbReference type="CDD" id="cd22269">
    <property type="entry name" value="DPBB_EG45-like"/>
    <property type="match status" value="1"/>
</dbReference>
<dbReference type="PANTHER" id="PTHR47295:SF5">
    <property type="entry name" value="EG45-LIKE DOMAIN CONTAINING PROTEIN 2"/>
    <property type="match status" value="1"/>
</dbReference>
<sequence>MEATGGKVRVPIILWMVLCLLAVAHATETLAVYYNPPYTPSACYGVGYTGPLVTGVSATLWDNKRACGKKMRVRCVRGANKALNPCKPGSVDVKIVDFCREPCEGTINLTKDAFSKIASTEAGKVVVDYTFI</sequence>
<dbReference type="EMBL" id="JAIWQS010000004">
    <property type="protein sequence ID" value="KAJ8767307.1"/>
    <property type="molecule type" value="Genomic_DNA"/>
</dbReference>
<evidence type="ECO:0000259" key="2">
    <source>
        <dbReference type="PROSITE" id="PS50842"/>
    </source>
</evidence>
<feature type="signal peptide" evidence="1">
    <location>
        <begin position="1"/>
        <end position="26"/>
    </location>
</feature>
<dbReference type="GO" id="GO:0009627">
    <property type="term" value="P:systemic acquired resistance"/>
    <property type="evidence" value="ECO:0007669"/>
    <property type="project" value="InterPro"/>
</dbReference>
<feature type="domain" description="Expansin-like EG45" evidence="2">
    <location>
        <begin position="29"/>
        <end position="132"/>
    </location>
</feature>
<dbReference type="GO" id="GO:0048046">
    <property type="term" value="C:apoplast"/>
    <property type="evidence" value="ECO:0007669"/>
    <property type="project" value="InterPro"/>
</dbReference>
<reference evidence="3 4" key="1">
    <citation type="submission" date="2021-09" db="EMBL/GenBank/DDBJ databases">
        <title>Genomic insights and catalytic innovation underlie evolution of tropane alkaloids biosynthesis.</title>
        <authorList>
            <person name="Wang Y.-J."/>
            <person name="Tian T."/>
            <person name="Huang J.-P."/>
            <person name="Huang S.-X."/>
        </authorList>
    </citation>
    <scope>NUCLEOTIDE SEQUENCE [LARGE SCALE GENOMIC DNA]</scope>
    <source>
        <strain evidence="3">KIB-2018</strain>
        <tissue evidence="3">Leaf</tissue>
    </source>
</reference>
<keyword evidence="4" id="KW-1185">Reference proteome</keyword>
<feature type="chain" id="PRO_5043507827" description="Expansin-like EG45 domain-containing protein" evidence="1">
    <location>
        <begin position="27"/>
        <end position="132"/>
    </location>
</feature>
<dbReference type="AlphaFoldDB" id="A0AAV8TK77"/>
<dbReference type="SUPFAM" id="SSF50685">
    <property type="entry name" value="Barwin-like endoglucanases"/>
    <property type="match status" value="1"/>
</dbReference>
<dbReference type="InterPro" id="IPR044206">
    <property type="entry name" value="EGC1/2"/>
</dbReference>
<name>A0AAV8TK77_9ROSI</name>
<evidence type="ECO:0000256" key="1">
    <source>
        <dbReference type="SAM" id="SignalP"/>
    </source>
</evidence>
<evidence type="ECO:0000313" key="4">
    <source>
        <dbReference type="Proteomes" id="UP001159364"/>
    </source>
</evidence>
<proteinExistence type="predicted"/>
<dbReference type="InterPro" id="IPR009009">
    <property type="entry name" value="RlpA-like_DPBB"/>
</dbReference>